<proteinExistence type="predicted"/>
<accession>A0AA97JGT8</accession>
<sequence>MMEKSKFRADWLLKKDRNGHLMSVRASRHSETEVFCKLCLCTVDFQNKGLHALLQHSYYAKHKKLASDLLGPKQMVLVAANPGDSSETIQSEYPGSSHSSSAPVIKLYSLKNAATVSELIWVMKSVCCNFSASSCSGIKETFDAMFPGGVPTDFSLSPKKMRYLITDALGPYFQQMISDDVGTSFYSICFDETTSVEDKKELQISVRYWSEGRGEVVSSHLQTFFIGKADAQTLHEKIHTAISRANLPIHKLLMIGSDGPNVNKKVHRLFNENLIEMRSHGLVHIGTCLLHIVHNSYLKALQTFG</sequence>
<dbReference type="AlphaFoldDB" id="A0AA97JGT8"/>
<gene>
    <name evidence="2" type="primary">LOC129330638</name>
</gene>
<protein>
    <submittedName>
        <fullName evidence="2">Uncharacterized protein LOC129330638</fullName>
    </submittedName>
</protein>
<evidence type="ECO:0000313" key="1">
    <source>
        <dbReference type="Proteomes" id="UP001190640"/>
    </source>
</evidence>
<keyword evidence="1" id="KW-1185">Reference proteome</keyword>
<dbReference type="RefSeq" id="XP_054836739.1">
    <property type="nucleotide sequence ID" value="XM_054980764.1"/>
</dbReference>
<name>A0AA97JGT8_EUBMA</name>
<dbReference type="KEGG" id="emc:129330638"/>
<evidence type="ECO:0000313" key="2">
    <source>
        <dbReference type="RefSeq" id="XP_054836739.1"/>
    </source>
</evidence>
<organism evidence="1 2">
    <name type="scientific">Eublepharis macularius</name>
    <name type="common">Leopard gecko</name>
    <name type="synonym">Cyrtodactylus macularius</name>
    <dbReference type="NCBI Taxonomy" id="481883"/>
    <lineage>
        <taxon>Eukaryota</taxon>
        <taxon>Metazoa</taxon>
        <taxon>Chordata</taxon>
        <taxon>Craniata</taxon>
        <taxon>Vertebrata</taxon>
        <taxon>Euteleostomi</taxon>
        <taxon>Lepidosauria</taxon>
        <taxon>Squamata</taxon>
        <taxon>Bifurcata</taxon>
        <taxon>Gekkota</taxon>
        <taxon>Eublepharidae</taxon>
        <taxon>Eublepharinae</taxon>
        <taxon>Eublepharis</taxon>
    </lineage>
</organism>
<dbReference type="PANTHER" id="PTHR37162">
    <property type="entry name" value="HAT FAMILY DIMERISATION DOMAINCONTAINING PROTEIN-RELATED"/>
    <property type="match status" value="1"/>
</dbReference>
<dbReference type="GeneID" id="129330638"/>
<dbReference type="PANTHER" id="PTHR37162:SF11">
    <property type="match status" value="1"/>
</dbReference>
<dbReference type="Proteomes" id="UP001190640">
    <property type="component" value="Chromosome 5"/>
</dbReference>
<reference evidence="2" key="1">
    <citation type="submission" date="2025-08" db="UniProtKB">
        <authorList>
            <consortium name="RefSeq"/>
        </authorList>
    </citation>
    <scope>IDENTIFICATION</scope>
    <source>
        <tissue evidence="2">Blood</tissue>
    </source>
</reference>